<evidence type="ECO:0000313" key="3">
    <source>
        <dbReference type="EMBL" id="KAJ8435481.1"/>
    </source>
</evidence>
<proteinExistence type="predicted"/>
<comment type="caution">
    <text evidence="3">The sequence shown here is derived from an EMBL/GenBank/DDBJ whole genome shotgun (WGS) entry which is preliminary data.</text>
</comment>
<dbReference type="Pfam" id="PF00385">
    <property type="entry name" value="Chromo"/>
    <property type="match status" value="1"/>
</dbReference>
<evidence type="ECO:0000256" key="1">
    <source>
        <dbReference type="SAM" id="Coils"/>
    </source>
</evidence>
<dbReference type="Proteomes" id="UP001153076">
    <property type="component" value="Unassembled WGS sequence"/>
</dbReference>
<dbReference type="OrthoDB" id="5554229at2759"/>
<keyword evidence="1" id="KW-0175">Coiled coil</keyword>
<feature type="coiled-coil region" evidence="1">
    <location>
        <begin position="12"/>
        <end position="50"/>
    </location>
</feature>
<dbReference type="InterPro" id="IPR023780">
    <property type="entry name" value="Chromo_domain"/>
</dbReference>
<protein>
    <recommendedName>
        <fullName evidence="2">Chromo domain-containing protein</fullName>
    </recommendedName>
</protein>
<organism evidence="3 4">
    <name type="scientific">Carnegiea gigantea</name>
    <dbReference type="NCBI Taxonomy" id="171969"/>
    <lineage>
        <taxon>Eukaryota</taxon>
        <taxon>Viridiplantae</taxon>
        <taxon>Streptophyta</taxon>
        <taxon>Embryophyta</taxon>
        <taxon>Tracheophyta</taxon>
        <taxon>Spermatophyta</taxon>
        <taxon>Magnoliopsida</taxon>
        <taxon>eudicotyledons</taxon>
        <taxon>Gunneridae</taxon>
        <taxon>Pentapetalae</taxon>
        <taxon>Caryophyllales</taxon>
        <taxon>Cactineae</taxon>
        <taxon>Cactaceae</taxon>
        <taxon>Cactoideae</taxon>
        <taxon>Echinocereeae</taxon>
        <taxon>Carnegiea</taxon>
    </lineage>
</organism>
<evidence type="ECO:0000313" key="4">
    <source>
        <dbReference type="Proteomes" id="UP001153076"/>
    </source>
</evidence>
<dbReference type="PROSITE" id="PS50013">
    <property type="entry name" value="CHROMO_2"/>
    <property type="match status" value="1"/>
</dbReference>
<feature type="domain" description="Chromo" evidence="2">
    <location>
        <begin position="95"/>
        <end position="153"/>
    </location>
</feature>
<keyword evidence="4" id="KW-1185">Reference proteome</keyword>
<dbReference type="InterPro" id="IPR000953">
    <property type="entry name" value="Chromo/chromo_shadow_dom"/>
</dbReference>
<gene>
    <name evidence="3" type="ORF">Cgig2_033220</name>
</gene>
<dbReference type="EMBL" id="JAKOGI010000410">
    <property type="protein sequence ID" value="KAJ8435481.1"/>
    <property type="molecule type" value="Genomic_DNA"/>
</dbReference>
<name>A0A9Q1QBL6_9CARY</name>
<dbReference type="AlphaFoldDB" id="A0A9Q1QBL6"/>
<evidence type="ECO:0000259" key="2">
    <source>
        <dbReference type="PROSITE" id="PS50013"/>
    </source>
</evidence>
<sequence>MAIQSQQGISTMEELLKNLLEQQTTMAKQMAEQQQQISVQNQKMEEQRQLCNQMLTLMRHIGIKQDKNPMNPLNSDQNMIGDVDGGVSMETRHNAHLEELLTAVLERRMVKKHNRAVVQYLMLWDGQPESEAAWEEADTMEEKYPAFFADLQT</sequence>
<accession>A0A9Q1QBL6</accession>
<dbReference type="InterPro" id="IPR016197">
    <property type="entry name" value="Chromo-like_dom_sf"/>
</dbReference>
<reference evidence="3" key="1">
    <citation type="submission" date="2022-04" db="EMBL/GenBank/DDBJ databases">
        <title>Carnegiea gigantea Genome sequencing and assembly v2.</title>
        <authorList>
            <person name="Copetti D."/>
            <person name="Sanderson M.J."/>
            <person name="Burquez A."/>
            <person name="Wojciechowski M.F."/>
        </authorList>
    </citation>
    <scope>NUCLEOTIDE SEQUENCE</scope>
    <source>
        <strain evidence="3">SGP5-SGP5p</strain>
        <tissue evidence="3">Aerial part</tissue>
    </source>
</reference>
<dbReference type="SUPFAM" id="SSF54160">
    <property type="entry name" value="Chromo domain-like"/>
    <property type="match status" value="1"/>
</dbReference>